<dbReference type="EMBL" id="BJWL01000003">
    <property type="protein sequence ID" value="GFY83230.1"/>
    <property type="molecule type" value="Genomic_DNA"/>
</dbReference>
<sequence length="72" mass="7781">MVFCVVIAASARSDQDIRERFYGNLSLNSSSPNTGEGSIAKIFDEVLEKEFSENDQPEGNAIPSLSLDSGIL</sequence>
<proteinExistence type="predicted"/>
<dbReference type="Proteomes" id="UP000585474">
    <property type="component" value="Unassembled WGS sequence"/>
</dbReference>
<evidence type="ECO:0000256" key="1">
    <source>
        <dbReference type="SAM" id="MobiDB-lite"/>
    </source>
</evidence>
<reference evidence="2 3" key="1">
    <citation type="submission" date="2019-07" db="EMBL/GenBank/DDBJ databases">
        <title>De Novo Assembly of kiwifruit Actinidia rufa.</title>
        <authorList>
            <person name="Sugita-Konishi S."/>
            <person name="Sato K."/>
            <person name="Mori E."/>
            <person name="Abe Y."/>
            <person name="Kisaki G."/>
            <person name="Hamano K."/>
            <person name="Suezawa K."/>
            <person name="Otani M."/>
            <person name="Fukuda T."/>
            <person name="Manabe T."/>
            <person name="Gomi K."/>
            <person name="Tabuchi M."/>
            <person name="Akimitsu K."/>
            <person name="Kataoka I."/>
        </authorList>
    </citation>
    <scope>NUCLEOTIDE SEQUENCE [LARGE SCALE GENOMIC DNA]</scope>
    <source>
        <strain evidence="3">cv. Fuchu</strain>
    </source>
</reference>
<evidence type="ECO:0000313" key="3">
    <source>
        <dbReference type="Proteomes" id="UP000585474"/>
    </source>
</evidence>
<feature type="region of interest" description="Disordered" evidence="1">
    <location>
        <begin position="51"/>
        <end position="72"/>
    </location>
</feature>
<organism evidence="2 3">
    <name type="scientific">Actinidia rufa</name>
    <dbReference type="NCBI Taxonomy" id="165716"/>
    <lineage>
        <taxon>Eukaryota</taxon>
        <taxon>Viridiplantae</taxon>
        <taxon>Streptophyta</taxon>
        <taxon>Embryophyta</taxon>
        <taxon>Tracheophyta</taxon>
        <taxon>Spermatophyta</taxon>
        <taxon>Magnoliopsida</taxon>
        <taxon>eudicotyledons</taxon>
        <taxon>Gunneridae</taxon>
        <taxon>Pentapetalae</taxon>
        <taxon>asterids</taxon>
        <taxon>Ericales</taxon>
        <taxon>Actinidiaceae</taxon>
        <taxon>Actinidia</taxon>
    </lineage>
</organism>
<dbReference type="AlphaFoldDB" id="A0A7J0EA07"/>
<comment type="caution">
    <text evidence="2">The sequence shown here is derived from an EMBL/GenBank/DDBJ whole genome shotgun (WGS) entry which is preliminary data.</text>
</comment>
<evidence type="ECO:0000313" key="2">
    <source>
        <dbReference type="EMBL" id="GFY83230.1"/>
    </source>
</evidence>
<name>A0A7J0EA07_9ERIC</name>
<dbReference type="OrthoDB" id="1654420at2759"/>
<keyword evidence="3" id="KW-1185">Reference proteome</keyword>
<gene>
    <name evidence="2" type="ORF">Acr_03g0000040</name>
</gene>
<protein>
    <submittedName>
        <fullName evidence="2">K+ efflux antiporter 5</fullName>
    </submittedName>
</protein>
<accession>A0A7J0EA07</accession>